<name>A0A379E484_9BACT</name>
<keyword evidence="1" id="KW-1133">Transmembrane helix</keyword>
<keyword evidence="1" id="KW-0472">Membrane</keyword>
<accession>A0A379E484</accession>
<evidence type="ECO:0000313" key="3">
    <source>
        <dbReference type="Proteomes" id="UP000255469"/>
    </source>
</evidence>
<organism evidence="2 3">
    <name type="scientific">Prevotella denticola</name>
    <dbReference type="NCBI Taxonomy" id="28129"/>
    <lineage>
        <taxon>Bacteria</taxon>
        <taxon>Pseudomonadati</taxon>
        <taxon>Bacteroidota</taxon>
        <taxon>Bacteroidia</taxon>
        <taxon>Bacteroidales</taxon>
        <taxon>Prevotellaceae</taxon>
        <taxon>Prevotella</taxon>
    </lineage>
</organism>
<feature type="transmembrane region" description="Helical" evidence="1">
    <location>
        <begin position="37"/>
        <end position="61"/>
    </location>
</feature>
<dbReference type="EMBL" id="UGTM01000001">
    <property type="protein sequence ID" value="SUB87486.1"/>
    <property type="molecule type" value="Genomic_DNA"/>
</dbReference>
<sequence length="137" mass="15368">MDCNKVYKRYQKISLWIIAGLYLSGMLVVQLTMHSSYAYMLTISALFSLVTISVYGGAWKAVAGKSPGILGKFYLAASALRMLLAFLVVLVYAFAVKDRTRVMGFAVVFMAFYIVLLAFDTIYFSKVEKNNKTIIDE</sequence>
<gene>
    <name evidence="2" type="ORF">NCTC13067_01154</name>
</gene>
<dbReference type="Proteomes" id="UP000255469">
    <property type="component" value="Unassembled WGS sequence"/>
</dbReference>
<protein>
    <submittedName>
        <fullName evidence="2">Uncharacterized protein</fullName>
    </submittedName>
</protein>
<keyword evidence="1" id="KW-0812">Transmembrane</keyword>
<dbReference type="AlphaFoldDB" id="A0A379E484"/>
<reference evidence="2 3" key="1">
    <citation type="submission" date="2018-06" db="EMBL/GenBank/DDBJ databases">
        <authorList>
            <consortium name="Pathogen Informatics"/>
            <person name="Doyle S."/>
        </authorList>
    </citation>
    <scope>NUCLEOTIDE SEQUENCE [LARGE SCALE GENOMIC DNA]</scope>
    <source>
        <strain evidence="2 3">NCTC13067</strain>
    </source>
</reference>
<proteinExistence type="predicted"/>
<feature type="transmembrane region" description="Helical" evidence="1">
    <location>
        <begin position="73"/>
        <end position="96"/>
    </location>
</feature>
<dbReference type="RefSeq" id="WP_025067798.1">
    <property type="nucleotide sequence ID" value="NZ_UGTM01000001.1"/>
</dbReference>
<feature type="transmembrane region" description="Helical" evidence="1">
    <location>
        <begin position="102"/>
        <end position="124"/>
    </location>
</feature>
<evidence type="ECO:0000256" key="1">
    <source>
        <dbReference type="SAM" id="Phobius"/>
    </source>
</evidence>
<feature type="transmembrane region" description="Helical" evidence="1">
    <location>
        <begin position="12"/>
        <end position="31"/>
    </location>
</feature>
<evidence type="ECO:0000313" key="2">
    <source>
        <dbReference type="EMBL" id="SUB87486.1"/>
    </source>
</evidence>